<evidence type="ECO:0000313" key="1">
    <source>
        <dbReference type="EMBL" id="TCO78129.1"/>
    </source>
</evidence>
<dbReference type="AlphaFoldDB" id="A0A4R2L2K8"/>
<organism evidence="1 2">
    <name type="scientific">Plasticicumulans lactativorans</name>
    <dbReference type="NCBI Taxonomy" id="1133106"/>
    <lineage>
        <taxon>Bacteria</taxon>
        <taxon>Pseudomonadati</taxon>
        <taxon>Pseudomonadota</taxon>
        <taxon>Gammaproteobacteria</taxon>
        <taxon>Candidatus Competibacteraceae</taxon>
        <taxon>Plasticicumulans</taxon>
    </lineage>
</organism>
<dbReference type="OrthoDB" id="158697at2"/>
<sequence length="150" mass="17212">MTVCIVDTSIFCNVLDIPGKNQRCDEARGELAKHIEAQWSLLLPMVAIIETGNHIGHLRDGGDRRRYAERFRDEVRKACNGEAPWVTTPFPDKDSILEWLDDFPEHAACGRGFGDRSIVAEFDRQCILNRARRVLIWSLDRDLAGYDRRL</sequence>
<dbReference type="EMBL" id="SLWY01000023">
    <property type="protein sequence ID" value="TCO78129.1"/>
    <property type="molecule type" value="Genomic_DNA"/>
</dbReference>
<evidence type="ECO:0008006" key="3">
    <source>
        <dbReference type="Google" id="ProtNLM"/>
    </source>
</evidence>
<name>A0A4R2L2K8_9GAMM</name>
<gene>
    <name evidence="1" type="ORF">EV699_1236</name>
</gene>
<dbReference type="RefSeq" id="WP_132545107.1">
    <property type="nucleotide sequence ID" value="NZ_SLWY01000023.1"/>
</dbReference>
<comment type="caution">
    <text evidence="1">The sequence shown here is derived from an EMBL/GenBank/DDBJ whole genome shotgun (WGS) entry which is preliminary data.</text>
</comment>
<evidence type="ECO:0000313" key="2">
    <source>
        <dbReference type="Proteomes" id="UP000295765"/>
    </source>
</evidence>
<keyword evidence="2" id="KW-1185">Reference proteome</keyword>
<dbReference type="Proteomes" id="UP000295765">
    <property type="component" value="Unassembled WGS sequence"/>
</dbReference>
<reference evidence="1 2" key="1">
    <citation type="submission" date="2019-03" db="EMBL/GenBank/DDBJ databases">
        <title>Genomic Encyclopedia of Type Strains, Phase IV (KMG-IV): sequencing the most valuable type-strain genomes for metagenomic binning, comparative biology and taxonomic classification.</title>
        <authorList>
            <person name="Goeker M."/>
        </authorList>
    </citation>
    <scope>NUCLEOTIDE SEQUENCE [LARGE SCALE GENOMIC DNA]</scope>
    <source>
        <strain evidence="1 2">DSM 25287</strain>
    </source>
</reference>
<accession>A0A4R2L2K8</accession>
<protein>
    <recommendedName>
        <fullName evidence="3">PIN domain-containing protein</fullName>
    </recommendedName>
</protein>
<proteinExistence type="predicted"/>